<feature type="compositionally biased region" description="Basic and acidic residues" evidence="1">
    <location>
        <begin position="56"/>
        <end position="70"/>
    </location>
</feature>
<evidence type="ECO:0000313" key="2">
    <source>
        <dbReference type="EMBL" id="OGG72798.1"/>
    </source>
</evidence>
<feature type="region of interest" description="Disordered" evidence="1">
    <location>
        <begin position="1"/>
        <end position="70"/>
    </location>
</feature>
<evidence type="ECO:0000313" key="3">
    <source>
        <dbReference type="Proteomes" id="UP000177306"/>
    </source>
</evidence>
<dbReference type="AlphaFoldDB" id="A0A1F6EGM8"/>
<gene>
    <name evidence="2" type="ORF">A3A38_00590</name>
</gene>
<name>A0A1F6EGM8_9BACT</name>
<accession>A0A1F6EGM8</accession>
<proteinExistence type="predicted"/>
<reference evidence="2 3" key="1">
    <citation type="journal article" date="2016" name="Nat. Commun.">
        <title>Thousands of microbial genomes shed light on interconnected biogeochemical processes in an aquifer system.</title>
        <authorList>
            <person name="Anantharaman K."/>
            <person name="Brown C.T."/>
            <person name="Hug L.A."/>
            <person name="Sharon I."/>
            <person name="Castelle C.J."/>
            <person name="Probst A.J."/>
            <person name="Thomas B.C."/>
            <person name="Singh A."/>
            <person name="Wilkins M.J."/>
            <person name="Karaoz U."/>
            <person name="Brodie E.L."/>
            <person name="Williams K.H."/>
            <person name="Hubbard S.S."/>
            <person name="Banfield J.F."/>
        </authorList>
    </citation>
    <scope>NUCLEOTIDE SEQUENCE [LARGE SCALE GENOMIC DNA]</scope>
</reference>
<dbReference type="Proteomes" id="UP000177306">
    <property type="component" value="Unassembled WGS sequence"/>
</dbReference>
<feature type="compositionally biased region" description="Basic residues" evidence="1">
    <location>
        <begin position="37"/>
        <end position="55"/>
    </location>
</feature>
<dbReference type="EMBL" id="MFLY01000030">
    <property type="protein sequence ID" value="OGG72798.1"/>
    <property type="molecule type" value="Genomic_DNA"/>
</dbReference>
<sequence>MKNRRPTKGDKREIRQETRLTRPPRMEGKVKEAMMQPRRKKKRIAVKAPLARKARGYTEEERKDYQLENK</sequence>
<feature type="compositionally biased region" description="Basic and acidic residues" evidence="1">
    <location>
        <begin position="7"/>
        <end position="32"/>
    </location>
</feature>
<organism evidence="2 3">
    <name type="scientific">Candidatus Kaiserbacteria bacterium RIFCSPLOWO2_01_FULL_53_17</name>
    <dbReference type="NCBI Taxonomy" id="1798511"/>
    <lineage>
        <taxon>Bacteria</taxon>
        <taxon>Candidatus Kaiseribacteriota</taxon>
    </lineage>
</organism>
<protein>
    <submittedName>
        <fullName evidence="2">Uncharacterized protein</fullName>
    </submittedName>
</protein>
<evidence type="ECO:0000256" key="1">
    <source>
        <dbReference type="SAM" id="MobiDB-lite"/>
    </source>
</evidence>
<comment type="caution">
    <text evidence="2">The sequence shown here is derived from an EMBL/GenBank/DDBJ whole genome shotgun (WGS) entry which is preliminary data.</text>
</comment>